<dbReference type="Proteomes" id="UP000008556">
    <property type="component" value="Chromosome"/>
</dbReference>
<sequence length="48" mass="5548">MIDHDLAPVLSGKEALRLTISMTLWNSIFTMWVAEASRRLRWISLFGI</sequence>
<evidence type="ECO:0000256" key="1">
    <source>
        <dbReference type="SAM" id="Phobius"/>
    </source>
</evidence>
<protein>
    <submittedName>
        <fullName evidence="2">Uncharacterized protein</fullName>
    </submittedName>
</protein>
<proteinExistence type="predicted"/>
<evidence type="ECO:0000313" key="3">
    <source>
        <dbReference type="Proteomes" id="UP000008556"/>
    </source>
</evidence>
<accession>A0A6C6Z6J0</accession>
<dbReference type="AlphaFoldDB" id="A0A6C6Z6J0"/>
<dbReference type="EMBL" id="CP000886">
    <property type="protein sequence ID" value="ABX69177.1"/>
    <property type="molecule type" value="Genomic_DNA"/>
</dbReference>
<name>A0A6C6Z6J0_SALPB</name>
<evidence type="ECO:0000313" key="2">
    <source>
        <dbReference type="EMBL" id="ABX69177.1"/>
    </source>
</evidence>
<keyword evidence="1" id="KW-0812">Transmembrane</keyword>
<feature type="transmembrane region" description="Helical" evidence="1">
    <location>
        <begin position="15"/>
        <end position="34"/>
    </location>
</feature>
<organism evidence="2 3">
    <name type="scientific">Salmonella paratyphi B (strain ATCC BAA-1250 / SPB7)</name>
    <dbReference type="NCBI Taxonomy" id="1016998"/>
    <lineage>
        <taxon>Bacteria</taxon>
        <taxon>Pseudomonadati</taxon>
        <taxon>Pseudomonadota</taxon>
        <taxon>Gammaproteobacteria</taxon>
        <taxon>Enterobacterales</taxon>
        <taxon>Enterobacteriaceae</taxon>
        <taxon>Salmonella</taxon>
    </lineage>
</organism>
<keyword evidence="1" id="KW-1133">Transmembrane helix</keyword>
<keyword evidence="1" id="KW-0472">Membrane</keyword>
<reference evidence="2 3" key="1">
    <citation type="submission" date="2007-11" db="EMBL/GenBank/DDBJ databases">
        <authorList>
            <consortium name="The Salmonella enterica serovar Paratyphi B Genome Sequencing Project"/>
            <person name="McClelland M."/>
            <person name="Sanderson E.K."/>
            <person name="Porwollik S."/>
            <person name="Spieth J."/>
            <person name="Clifton W.S."/>
            <person name="Fulton R."/>
            <person name="Cordes M."/>
            <person name="Wollam A."/>
            <person name="Shah N."/>
            <person name="Pepin K."/>
            <person name="Bhonagiri V."/>
            <person name="Nash W."/>
            <person name="Johnson M."/>
            <person name="Thiruvilangam P."/>
            <person name="Wilson R."/>
        </authorList>
    </citation>
    <scope>NUCLEOTIDE SEQUENCE [LARGE SCALE GENOMIC DNA]</scope>
    <source>
        <strain evidence="3">ATCC BAA-1250 / SPB7</strain>
    </source>
</reference>
<gene>
    <name evidence="2" type="ordered locus">SPAB_03846</name>
</gene>
<dbReference type="KEGG" id="spq:SPAB_03846"/>